<sequence length="421" mass="47365">MRIKIGYGVLVYIVYGLACVSIGAGCSVSQKGASTYDFPKPVDTHSKTIAYQEKKVYATAAGLYASNLFDGARLNNFRQISDSSFYATIMPENEPINQSAWYAFKLWRKEASEQYVTLEYPTGKHRFYPKLSHDGVTWSLLDSARILYDSASQMTTLKLEVSSDTLWVAAQEVLDAKMGLQWCETISESELVTYETIGRSALGRQIPWLQIKEGDPKGKKMIVVLSRQHPPEVTGYLAMQAFIEGLLQSDQIDEFLEEYQVFVYPLINPDGVDLGHWRHNSGGVDLNRDWAYYRQPETRLVANHLANAVDSLKAQVILGLDFHSTFHDVYYTLDADKISVQTIPWLRNQWFASLENQIEGYHANESAAGLGTPVTKGWFYTQFGAEGITYEIGDSTPRDEIQTIGSVSAQELIKILLQSDL</sequence>
<dbReference type="InterPro" id="IPR000834">
    <property type="entry name" value="Peptidase_M14"/>
</dbReference>
<keyword evidence="3" id="KW-0812">Transmembrane</keyword>
<dbReference type="PROSITE" id="PS51257">
    <property type="entry name" value="PROKAR_LIPOPROTEIN"/>
    <property type="match status" value="1"/>
</dbReference>
<proteinExistence type="inferred from homology"/>
<accession>A0ABY6D126</accession>
<comment type="similarity">
    <text evidence="2">Belongs to the peptidase M14 family.</text>
</comment>
<dbReference type="Proteomes" id="UP001062165">
    <property type="component" value="Chromosome"/>
</dbReference>
<dbReference type="RefSeq" id="WP_263051601.1">
    <property type="nucleotide sequence ID" value="NZ_CP106735.1"/>
</dbReference>
<evidence type="ECO:0000313" key="5">
    <source>
        <dbReference type="EMBL" id="UXX79870.1"/>
    </source>
</evidence>
<organism evidence="5 6">
    <name type="scientific">Reichenbachiella carrageenanivorans</name>
    <dbReference type="NCBI Taxonomy" id="2979869"/>
    <lineage>
        <taxon>Bacteria</taxon>
        <taxon>Pseudomonadati</taxon>
        <taxon>Bacteroidota</taxon>
        <taxon>Cytophagia</taxon>
        <taxon>Cytophagales</taxon>
        <taxon>Reichenbachiellaceae</taxon>
        <taxon>Reichenbachiella</taxon>
    </lineage>
</organism>
<dbReference type="SUPFAM" id="SSF53187">
    <property type="entry name" value="Zn-dependent exopeptidases"/>
    <property type="match status" value="1"/>
</dbReference>
<feature type="transmembrane region" description="Helical" evidence="3">
    <location>
        <begin position="7"/>
        <end position="25"/>
    </location>
</feature>
<evidence type="ECO:0000259" key="4">
    <source>
        <dbReference type="PROSITE" id="PS52035"/>
    </source>
</evidence>
<dbReference type="InterPro" id="IPR050821">
    <property type="entry name" value="Cytosolic_carboxypeptidase"/>
</dbReference>
<dbReference type="Pfam" id="PF00246">
    <property type="entry name" value="Peptidase_M14"/>
    <property type="match status" value="1"/>
</dbReference>
<feature type="domain" description="Peptidase M14" evidence="4">
    <location>
        <begin position="167"/>
        <end position="419"/>
    </location>
</feature>
<comment type="cofactor">
    <cofactor evidence="1">
        <name>Zn(2+)</name>
        <dbReference type="ChEBI" id="CHEBI:29105"/>
    </cofactor>
</comment>
<dbReference type="PANTHER" id="PTHR12756:SF11">
    <property type="entry name" value="CYTOSOLIC CARBOXYPEPTIDASE 1"/>
    <property type="match status" value="1"/>
</dbReference>
<feature type="active site" description="Proton donor/acceptor" evidence="2">
    <location>
        <position position="391"/>
    </location>
</feature>
<dbReference type="EMBL" id="CP106735">
    <property type="protein sequence ID" value="UXX79870.1"/>
    <property type="molecule type" value="Genomic_DNA"/>
</dbReference>
<dbReference type="PANTHER" id="PTHR12756">
    <property type="entry name" value="CYTOSOLIC CARBOXYPEPTIDASE"/>
    <property type="match status" value="1"/>
</dbReference>
<gene>
    <name evidence="5" type="ORF">N7E81_01965</name>
</gene>
<dbReference type="Gene3D" id="3.40.630.10">
    <property type="entry name" value="Zn peptidases"/>
    <property type="match status" value="1"/>
</dbReference>
<keyword evidence="3" id="KW-0472">Membrane</keyword>
<dbReference type="CDD" id="cd06237">
    <property type="entry name" value="M14_Nna1-like"/>
    <property type="match status" value="1"/>
</dbReference>
<reference evidence="5" key="1">
    <citation type="submission" date="2022-10" db="EMBL/GenBank/DDBJ databases">
        <title>Comparative genomics and taxonomic characterization of three novel marine species of genus Reichenbachiella exhibiting antioxidant and polysaccharide degradation activities.</title>
        <authorList>
            <person name="Muhammad N."/>
            <person name="Lee Y.-J."/>
            <person name="Ko J."/>
            <person name="Kim S.-G."/>
        </authorList>
    </citation>
    <scope>NUCLEOTIDE SEQUENCE</scope>
    <source>
        <strain evidence="5">Wsw4-B4</strain>
    </source>
</reference>
<evidence type="ECO:0000256" key="3">
    <source>
        <dbReference type="SAM" id="Phobius"/>
    </source>
</evidence>
<evidence type="ECO:0000256" key="2">
    <source>
        <dbReference type="PROSITE-ProRule" id="PRU01379"/>
    </source>
</evidence>
<name>A0ABY6D126_9BACT</name>
<dbReference type="PROSITE" id="PS52035">
    <property type="entry name" value="PEPTIDASE_M14"/>
    <property type="match status" value="1"/>
</dbReference>
<protein>
    <submittedName>
        <fullName evidence="5">M14 family metallopeptidase</fullName>
    </submittedName>
</protein>
<keyword evidence="6" id="KW-1185">Reference proteome</keyword>
<dbReference type="SMART" id="SM00631">
    <property type="entry name" value="Zn_pept"/>
    <property type="match status" value="1"/>
</dbReference>
<evidence type="ECO:0000256" key="1">
    <source>
        <dbReference type="ARBA" id="ARBA00001947"/>
    </source>
</evidence>
<keyword evidence="3" id="KW-1133">Transmembrane helix</keyword>
<evidence type="ECO:0000313" key="6">
    <source>
        <dbReference type="Proteomes" id="UP001062165"/>
    </source>
</evidence>